<proteinExistence type="inferred from homology"/>
<comment type="caution">
    <text evidence="5">The sequence shown here is derived from an EMBL/GenBank/DDBJ whole genome shotgun (WGS) entry which is preliminary data.</text>
</comment>
<dbReference type="SUPFAM" id="SSF117143">
    <property type="entry name" value="Flagellar hook protein flgE"/>
    <property type="match status" value="1"/>
</dbReference>
<sequence length="278" mass="30902">MNDSFVNALNTQKSTASWMDAISENLTNIYTPGYRETQASFKTFLNSAIIDGFNKNTGQGKSTPGTSNENVFLEGEGFFTLRRDDGQIVYSRLGEFTFDKEGVYRNTSGMTVQGYILNDKGEIMQGTKPIDADIYAETGIKGGAVNIPTTNIKLWIDPNNGKYLGKYDEFEFKGDGILYGKSDGGKNVVPLYKLAIMNFHNPEGLYEIKQGQFIETEESGRPVIGRGEVRGGLLEMSNCDFKANISYYQQAKMQMDVANKLIQTNKSLLQEVLQLISS</sequence>
<reference evidence="5" key="2">
    <citation type="journal article" date="2021" name="PeerJ">
        <title>Extensive microbial diversity within the chicken gut microbiome revealed by metagenomics and culture.</title>
        <authorList>
            <person name="Gilroy R."/>
            <person name="Ravi A."/>
            <person name="Getino M."/>
            <person name="Pursley I."/>
            <person name="Horton D.L."/>
            <person name="Alikhan N.F."/>
            <person name="Baker D."/>
            <person name="Gharbi K."/>
            <person name="Hall N."/>
            <person name="Watson M."/>
            <person name="Adriaenssens E.M."/>
            <person name="Foster-Nyarko E."/>
            <person name="Jarju S."/>
            <person name="Secka A."/>
            <person name="Antonio M."/>
            <person name="Oren A."/>
            <person name="Chaudhuri R.R."/>
            <person name="La Ragione R."/>
            <person name="Hildebrand F."/>
            <person name="Pallen M.J."/>
        </authorList>
    </citation>
    <scope>NUCLEOTIDE SEQUENCE</scope>
    <source>
        <strain evidence="5">CHK154-7741</strain>
    </source>
</reference>
<evidence type="ECO:0000259" key="4">
    <source>
        <dbReference type="Pfam" id="PF22692"/>
    </source>
</evidence>
<keyword evidence="5" id="KW-0966">Cell projection</keyword>
<dbReference type="AlphaFoldDB" id="A0A9D1MYT3"/>
<evidence type="ECO:0000313" key="6">
    <source>
        <dbReference type="Proteomes" id="UP000886748"/>
    </source>
</evidence>
<keyword evidence="3" id="KW-0975">Bacterial flagellum</keyword>
<dbReference type="Pfam" id="PF22692">
    <property type="entry name" value="LlgE_F_G_D1"/>
    <property type="match status" value="1"/>
</dbReference>
<evidence type="ECO:0000256" key="3">
    <source>
        <dbReference type="ARBA" id="ARBA00023143"/>
    </source>
</evidence>
<dbReference type="InterPro" id="IPR037925">
    <property type="entry name" value="FlgE/F/G-like"/>
</dbReference>
<comment type="similarity">
    <text evidence="2">Belongs to the flagella basal body rod proteins family.</text>
</comment>
<name>A0A9D1MYT3_9CLOT</name>
<dbReference type="PANTHER" id="PTHR30435:SF1">
    <property type="entry name" value="FLAGELLAR HOOK PROTEIN FLGE"/>
    <property type="match status" value="1"/>
</dbReference>
<protein>
    <submittedName>
        <fullName evidence="5">Flagellar hook basal-body protein</fullName>
    </submittedName>
</protein>
<dbReference type="PANTHER" id="PTHR30435">
    <property type="entry name" value="FLAGELLAR PROTEIN"/>
    <property type="match status" value="1"/>
</dbReference>
<dbReference type="GO" id="GO:0009424">
    <property type="term" value="C:bacterial-type flagellum hook"/>
    <property type="evidence" value="ECO:0007669"/>
    <property type="project" value="TreeGrafter"/>
</dbReference>
<organism evidence="5 6">
    <name type="scientific">Candidatus Limenecus avicola</name>
    <dbReference type="NCBI Taxonomy" id="2840847"/>
    <lineage>
        <taxon>Bacteria</taxon>
        <taxon>Bacillati</taxon>
        <taxon>Bacillota</taxon>
        <taxon>Clostridia</taxon>
        <taxon>Eubacteriales</taxon>
        <taxon>Clostridiaceae</taxon>
        <taxon>Clostridiaceae incertae sedis</taxon>
        <taxon>Candidatus Limenecus</taxon>
    </lineage>
</organism>
<dbReference type="Proteomes" id="UP000886748">
    <property type="component" value="Unassembled WGS sequence"/>
</dbReference>
<evidence type="ECO:0000256" key="1">
    <source>
        <dbReference type="ARBA" id="ARBA00004117"/>
    </source>
</evidence>
<reference evidence="5" key="1">
    <citation type="submission" date="2020-10" db="EMBL/GenBank/DDBJ databases">
        <authorList>
            <person name="Gilroy R."/>
        </authorList>
    </citation>
    <scope>NUCLEOTIDE SEQUENCE</scope>
    <source>
        <strain evidence="5">CHK154-7741</strain>
    </source>
</reference>
<keyword evidence="5" id="KW-0282">Flagellum</keyword>
<dbReference type="InterPro" id="IPR053967">
    <property type="entry name" value="LlgE_F_G-like_D1"/>
</dbReference>
<dbReference type="EMBL" id="DVOD01000008">
    <property type="protein sequence ID" value="HIU91669.1"/>
    <property type="molecule type" value="Genomic_DNA"/>
</dbReference>
<evidence type="ECO:0000256" key="2">
    <source>
        <dbReference type="ARBA" id="ARBA00009677"/>
    </source>
</evidence>
<comment type="subcellular location">
    <subcellularLocation>
        <location evidence="1">Bacterial flagellum basal body</location>
    </subcellularLocation>
</comment>
<gene>
    <name evidence="5" type="ORF">IAD26_00895</name>
</gene>
<evidence type="ECO:0000313" key="5">
    <source>
        <dbReference type="EMBL" id="HIU91669.1"/>
    </source>
</evidence>
<feature type="domain" description="Flagellar hook protein FlgE/F/G-like D1" evidence="4">
    <location>
        <begin position="73"/>
        <end position="156"/>
    </location>
</feature>
<dbReference type="GO" id="GO:0005829">
    <property type="term" value="C:cytosol"/>
    <property type="evidence" value="ECO:0007669"/>
    <property type="project" value="TreeGrafter"/>
</dbReference>
<dbReference type="GO" id="GO:0071978">
    <property type="term" value="P:bacterial-type flagellum-dependent swarming motility"/>
    <property type="evidence" value="ECO:0007669"/>
    <property type="project" value="TreeGrafter"/>
</dbReference>
<keyword evidence="5" id="KW-0969">Cilium</keyword>
<accession>A0A9D1MYT3</accession>
<dbReference type="GO" id="GO:0009425">
    <property type="term" value="C:bacterial-type flagellum basal body"/>
    <property type="evidence" value="ECO:0007669"/>
    <property type="project" value="UniProtKB-SubCell"/>
</dbReference>